<organism evidence="1 2">
    <name type="scientific">Tritrichomonas musculus</name>
    <dbReference type="NCBI Taxonomy" id="1915356"/>
    <lineage>
        <taxon>Eukaryota</taxon>
        <taxon>Metamonada</taxon>
        <taxon>Parabasalia</taxon>
        <taxon>Tritrichomonadida</taxon>
        <taxon>Tritrichomonadidae</taxon>
        <taxon>Tritrichomonas</taxon>
    </lineage>
</organism>
<dbReference type="PANTHER" id="PTHR45661">
    <property type="entry name" value="SURFACE ANTIGEN"/>
    <property type="match status" value="1"/>
</dbReference>
<keyword evidence="2" id="KW-1185">Reference proteome</keyword>
<evidence type="ECO:0000313" key="1">
    <source>
        <dbReference type="EMBL" id="KAK8842530.1"/>
    </source>
</evidence>
<evidence type="ECO:0008006" key="3">
    <source>
        <dbReference type="Google" id="ProtNLM"/>
    </source>
</evidence>
<dbReference type="InterPro" id="IPR026906">
    <property type="entry name" value="LRR_5"/>
</dbReference>
<dbReference type="EMBL" id="JAPFFF010000038">
    <property type="protein sequence ID" value="KAK8842530.1"/>
    <property type="molecule type" value="Genomic_DNA"/>
</dbReference>
<accession>A0ABR2H8I4</accession>
<dbReference type="Gene3D" id="3.40.50.12480">
    <property type="match status" value="1"/>
</dbReference>
<protein>
    <recommendedName>
        <fullName evidence="3">Surface antigen BspA-like</fullName>
    </recommendedName>
</protein>
<reference evidence="1 2" key="1">
    <citation type="submission" date="2024-04" db="EMBL/GenBank/DDBJ databases">
        <title>Tritrichomonas musculus Genome.</title>
        <authorList>
            <person name="Alves-Ferreira E."/>
            <person name="Grigg M."/>
            <person name="Lorenzi H."/>
            <person name="Galac M."/>
        </authorList>
    </citation>
    <scope>NUCLEOTIDE SEQUENCE [LARGE SCALE GENOMIC DNA]</scope>
    <source>
        <strain evidence="1 2">EAF2021</strain>
    </source>
</reference>
<dbReference type="Pfam" id="PF13306">
    <property type="entry name" value="LRR_5"/>
    <property type="match status" value="4"/>
</dbReference>
<evidence type="ECO:0000313" key="2">
    <source>
        <dbReference type="Proteomes" id="UP001470230"/>
    </source>
</evidence>
<gene>
    <name evidence="1" type="ORF">M9Y10_026123</name>
</gene>
<comment type="caution">
    <text evidence="1">The sequence shown here is derived from an EMBL/GenBank/DDBJ whole genome shotgun (WGS) entry which is preliminary data.</text>
</comment>
<dbReference type="Proteomes" id="UP001470230">
    <property type="component" value="Unassembled WGS sequence"/>
</dbReference>
<dbReference type="InterPro" id="IPR032675">
    <property type="entry name" value="LRR_dom_sf"/>
</dbReference>
<dbReference type="Gene3D" id="3.80.10.10">
    <property type="entry name" value="Ribonuclease Inhibitor"/>
    <property type="match status" value="4"/>
</dbReference>
<dbReference type="InterPro" id="IPR053139">
    <property type="entry name" value="Surface_bspA-like"/>
</dbReference>
<name>A0ABR2H8I4_9EUKA</name>
<proteinExistence type="predicted"/>
<dbReference type="SUPFAM" id="SSF52058">
    <property type="entry name" value="L domain-like"/>
    <property type="match status" value="3"/>
</dbReference>
<dbReference type="PANTHER" id="PTHR45661:SF3">
    <property type="entry name" value="IG-LIKE DOMAIN-CONTAINING PROTEIN"/>
    <property type="match status" value="1"/>
</dbReference>
<sequence length="679" mass="78305">MDDDQSFKPLYPAAEKDGVVYVIDHQKKIANVFRITKESVLIPRYVVDNSQEYLITNFFKSALTFNYCIQKIEFANDSEIKIIDNNGFSNSSIESITLPKNLMELQKDCFKSTRSLFKINITPNNNYYKVYNDKFLIGKSSTEKEDYNVLIFAPRNIEKVKLPSFIEIIAPYAFEYCENLKKFEIPSDSKLTKIGKSAFYNTKIENFTIPVNFIEFQNGWCNGTRKLKSINVAPDNNYYKVYDDKFLIGKSSPEKDIFDILIFAPRDIETATIPKFIETIAPYAFNECECLHQVTIPHDSNLKIIGKHAFSKSSIESIQIPHHVTKIGKAAFSYCKQLQQVEIPANSNLQKIEEYTFYGTKIESISIPCKVVEIGKNAFYGCSQLQHVEIAPNSVLQIIEENAFYEVQVESLSLPEKLTELREGWCNGALQLKKIKIDQNNNCYSLYNDQFIVGKSSFEKRKFDVLVFAPRDIEKATIPSFIEIIGSCAFNACKKLRYVEFPFDSNLRIIEDRAFSDSSIKCISIPRQVTRIGRGAFFYCKNLHKVEIPNNSELRIIEQRAFFNSSIERIFIPQHIKRICGSTFSDCVLLRNVDFSKNSELQVIEDYAFYNTSIESISIPRHTTNIVCYAFSLCPNLQIFELDKNSEIEYIDDFAFKDSKNITFMTPIKFQKYIKGFII</sequence>